<comment type="caution">
    <text evidence="1">The sequence shown here is derived from an EMBL/GenBank/DDBJ whole genome shotgun (WGS) entry which is preliminary data.</text>
</comment>
<name>A0ABQ0A883_9GAMM</name>
<dbReference type="Proteomes" id="UP001465153">
    <property type="component" value="Unassembled WGS sequence"/>
</dbReference>
<sequence length="112" mass="13146">MKEELLLGLENWAEGKIDENTMLCIAENLLEKYGWKDFGKNKPESVVMEALSQLEIMNHQLICKDDIPAIKRFLENDKTPASSWADWESYWNSVDFNEREGRLNAIEFYRSL</sequence>
<protein>
    <submittedName>
        <fullName evidence="1">Uncharacterized protein</fullName>
    </submittedName>
</protein>
<evidence type="ECO:0000313" key="1">
    <source>
        <dbReference type="EMBL" id="GAA6167853.1"/>
    </source>
</evidence>
<gene>
    <name evidence="1" type="ORF">NBRC116591_16640</name>
</gene>
<keyword evidence="2" id="KW-1185">Reference proteome</keyword>
<reference evidence="1 2" key="1">
    <citation type="submission" date="2024-04" db="EMBL/GenBank/DDBJ databases">
        <title>Draft genome sequence of Sessilibacter corallicola NBRC 116591.</title>
        <authorList>
            <person name="Miyakawa T."/>
            <person name="Kusuya Y."/>
            <person name="Miura T."/>
        </authorList>
    </citation>
    <scope>NUCLEOTIDE SEQUENCE [LARGE SCALE GENOMIC DNA]</scope>
    <source>
        <strain evidence="1 2">KU-00831-HH</strain>
    </source>
</reference>
<organism evidence="1 2">
    <name type="scientific">Sessilibacter corallicola</name>
    <dbReference type="NCBI Taxonomy" id="2904075"/>
    <lineage>
        <taxon>Bacteria</taxon>
        <taxon>Pseudomonadati</taxon>
        <taxon>Pseudomonadota</taxon>
        <taxon>Gammaproteobacteria</taxon>
        <taxon>Cellvibrionales</taxon>
        <taxon>Cellvibrionaceae</taxon>
        <taxon>Sessilibacter</taxon>
    </lineage>
</organism>
<accession>A0ABQ0A883</accession>
<proteinExistence type="predicted"/>
<dbReference type="EMBL" id="BAABWN010000005">
    <property type="protein sequence ID" value="GAA6167853.1"/>
    <property type="molecule type" value="Genomic_DNA"/>
</dbReference>
<evidence type="ECO:0000313" key="2">
    <source>
        <dbReference type="Proteomes" id="UP001465153"/>
    </source>
</evidence>